<keyword evidence="6" id="KW-1185">Reference proteome</keyword>
<dbReference type="EMBL" id="JAQSIP010000003">
    <property type="protein sequence ID" value="MDD0838709.1"/>
    <property type="molecule type" value="Genomic_DNA"/>
</dbReference>
<reference evidence="5 6" key="1">
    <citation type="submission" date="2023-02" db="EMBL/GenBank/DDBJ databases">
        <title>Bacterial whole genomic sequence of Curvibacter sp. HBC61.</title>
        <authorList>
            <person name="Le V."/>
            <person name="Ko S.-R."/>
            <person name="Ahn C.-Y."/>
            <person name="Oh H.-M."/>
        </authorList>
    </citation>
    <scope>NUCLEOTIDE SEQUENCE [LARGE SCALE GENOMIC DNA]</scope>
    <source>
        <strain evidence="5 6">HBC61</strain>
    </source>
</reference>
<keyword evidence="1" id="KW-0805">Transcription regulation</keyword>
<dbReference type="InterPro" id="IPR035418">
    <property type="entry name" value="AraC-bd_2"/>
</dbReference>
<comment type="caution">
    <text evidence="5">The sequence shown here is derived from an EMBL/GenBank/DDBJ whole genome shotgun (WGS) entry which is preliminary data.</text>
</comment>
<dbReference type="PROSITE" id="PS01124">
    <property type="entry name" value="HTH_ARAC_FAMILY_2"/>
    <property type="match status" value="1"/>
</dbReference>
<dbReference type="Pfam" id="PF12833">
    <property type="entry name" value="HTH_18"/>
    <property type="match status" value="1"/>
</dbReference>
<evidence type="ECO:0000256" key="3">
    <source>
        <dbReference type="ARBA" id="ARBA00023163"/>
    </source>
</evidence>
<dbReference type="InterPro" id="IPR009057">
    <property type="entry name" value="Homeodomain-like_sf"/>
</dbReference>
<name>A0ABT5MXD3_9BURK</name>
<evidence type="ECO:0000256" key="2">
    <source>
        <dbReference type="ARBA" id="ARBA00023125"/>
    </source>
</evidence>
<proteinExistence type="predicted"/>
<dbReference type="InterPro" id="IPR050204">
    <property type="entry name" value="AraC_XylS_family_regulators"/>
</dbReference>
<gene>
    <name evidence="5" type="ORF">PSQ40_09005</name>
</gene>
<evidence type="ECO:0000259" key="4">
    <source>
        <dbReference type="PROSITE" id="PS01124"/>
    </source>
</evidence>
<dbReference type="SMART" id="SM00342">
    <property type="entry name" value="HTH_ARAC"/>
    <property type="match status" value="1"/>
</dbReference>
<accession>A0ABT5MXD3</accession>
<dbReference type="InterPro" id="IPR018060">
    <property type="entry name" value="HTH_AraC"/>
</dbReference>
<organism evidence="5 6">
    <name type="scientific">Curvibacter cyanobacteriorum</name>
    <dbReference type="NCBI Taxonomy" id="3026422"/>
    <lineage>
        <taxon>Bacteria</taxon>
        <taxon>Pseudomonadati</taxon>
        <taxon>Pseudomonadota</taxon>
        <taxon>Betaproteobacteria</taxon>
        <taxon>Burkholderiales</taxon>
        <taxon>Comamonadaceae</taxon>
        <taxon>Curvibacter</taxon>
    </lineage>
</organism>
<dbReference type="Proteomes" id="UP001528673">
    <property type="component" value="Unassembled WGS sequence"/>
</dbReference>
<dbReference type="PANTHER" id="PTHR46796">
    <property type="entry name" value="HTH-TYPE TRANSCRIPTIONAL ACTIVATOR RHAS-RELATED"/>
    <property type="match status" value="1"/>
</dbReference>
<evidence type="ECO:0000313" key="6">
    <source>
        <dbReference type="Proteomes" id="UP001528673"/>
    </source>
</evidence>
<feature type="domain" description="HTH araC/xylS-type" evidence="4">
    <location>
        <begin position="236"/>
        <end position="335"/>
    </location>
</feature>
<dbReference type="PANTHER" id="PTHR46796:SF6">
    <property type="entry name" value="ARAC SUBFAMILY"/>
    <property type="match status" value="1"/>
</dbReference>
<dbReference type="Pfam" id="PF14525">
    <property type="entry name" value="AraC_binding_2"/>
    <property type="match status" value="1"/>
</dbReference>
<evidence type="ECO:0000313" key="5">
    <source>
        <dbReference type="EMBL" id="MDD0838709.1"/>
    </source>
</evidence>
<protein>
    <submittedName>
        <fullName evidence="5">AraC family transcriptional regulator</fullName>
    </submittedName>
</protein>
<dbReference type="RefSeq" id="WP_273950855.1">
    <property type="nucleotide sequence ID" value="NZ_JAQSIP010000003.1"/>
</dbReference>
<keyword evidence="2" id="KW-0238">DNA-binding</keyword>
<dbReference type="Gene3D" id="1.10.10.60">
    <property type="entry name" value="Homeodomain-like"/>
    <property type="match status" value="1"/>
</dbReference>
<evidence type="ECO:0000256" key="1">
    <source>
        <dbReference type="ARBA" id="ARBA00023015"/>
    </source>
</evidence>
<keyword evidence="3" id="KW-0804">Transcription</keyword>
<sequence length="337" mass="37019">MPAPLPPAGSLDLSPLYQHCLFRSDAQVESHDQVARELSDHDLHWRQGAVDTAMYKAGTRRMAMFALRYGAEVEVRPRPFQDFALVHLSLRGGTEIEADGVRISVPQGRTALIAPRRSIRMWWERGSEQFILKVPHSLLHAGDPASPEALDLPSAALLSTPHEGPWRSLVQSLVHTTALPHGSPAHGAWVDHFERTVALFLRTHSGPDSAPLAPPAPPAARQAITLSGASAGARLEAMEAYMRRRLAAPIALVDLAQAAGVSVRTLTLLCQRHRGSTPMDLLRAMRLDAVRAHLQSDPQASVTTCALEYGFGHLGRFSAYYRERFGELPSETRPHRH</sequence>
<dbReference type="SUPFAM" id="SSF46689">
    <property type="entry name" value="Homeodomain-like"/>
    <property type="match status" value="1"/>
</dbReference>